<dbReference type="GO" id="GO:0003677">
    <property type="term" value="F:DNA binding"/>
    <property type="evidence" value="ECO:0007669"/>
    <property type="project" value="UniProtKB-KW"/>
</dbReference>
<dbReference type="SUPFAM" id="SSF47413">
    <property type="entry name" value="lambda repressor-like DNA-binding domains"/>
    <property type="match status" value="1"/>
</dbReference>
<dbReference type="InterPro" id="IPR001387">
    <property type="entry name" value="Cro/C1-type_HTH"/>
</dbReference>
<name>A0A369Q1P6_9BACT</name>
<dbReference type="PROSITE" id="PS50943">
    <property type="entry name" value="HTH_CROC1"/>
    <property type="match status" value="1"/>
</dbReference>
<evidence type="ECO:0000259" key="2">
    <source>
        <dbReference type="PROSITE" id="PS50943"/>
    </source>
</evidence>
<accession>A0A369Q1P6</accession>
<reference evidence="3 4" key="1">
    <citation type="submission" date="2018-04" db="EMBL/GenBank/DDBJ databases">
        <title>Adhaeribacter sp. HMF7616 genome sequencing and assembly.</title>
        <authorList>
            <person name="Kang H."/>
            <person name="Kang J."/>
            <person name="Cha I."/>
            <person name="Kim H."/>
            <person name="Joh K."/>
        </authorList>
    </citation>
    <scope>NUCLEOTIDE SEQUENCE [LARGE SCALE GENOMIC DNA]</scope>
    <source>
        <strain evidence="3 4">HMF7616</strain>
    </source>
</reference>
<dbReference type="Pfam" id="PF01381">
    <property type="entry name" value="HTH_3"/>
    <property type="match status" value="1"/>
</dbReference>
<dbReference type="Gene3D" id="1.10.260.40">
    <property type="entry name" value="lambda repressor-like DNA-binding domains"/>
    <property type="match status" value="1"/>
</dbReference>
<keyword evidence="1" id="KW-0238">DNA-binding</keyword>
<organism evidence="3 4">
    <name type="scientific">Adhaeribacter pallidiroseus</name>
    <dbReference type="NCBI Taxonomy" id="2072847"/>
    <lineage>
        <taxon>Bacteria</taxon>
        <taxon>Pseudomonadati</taxon>
        <taxon>Bacteroidota</taxon>
        <taxon>Cytophagia</taxon>
        <taxon>Cytophagales</taxon>
        <taxon>Hymenobacteraceae</taxon>
        <taxon>Adhaeribacter</taxon>
    </lineage>
</organism>
<dbReference type="AlphaFoldDB" id="A0A369Q1P6"/>
<dbReference type="InterPro" id="IPR010982">
    <property type="entry name" value="Lambda_DNA-bd_dom_sf"/>
</dbReference>
<dbReference type="RefSeq" id="WP_262511753.1">
    <property type="nucleotide sequence ID" value="NZ_QASA01000002.1"/>
</dbReference>
<sequence>MEQQEASAYLRAFGQHLKQLRETRQLTQANVAFEAGLSVSQVQRIEYGQHNFTVLTLVALARALEIPVAQLLAFPGSIIRQERTGSH</sequence>
<evidence type="ECO:0000313" key="3">
    <source>
        <dbReference type="EMBL" id="RDC58813.1"/>
    </source>
</evidence>
<evidence type="ECO:0000256" key="1">
    <source>
        <dbReference type="ARBA" id="ARBA00023125"/>
    </source>
</evidence>
<evidence type="ECO:0000313" key="4">
    <source>
        <dbReference type="Proteomes" id="UP000253919"/>
    </source>
</evidence>
<dbReference type="PANTHER" id="PTHR46797:SF1">
    <property type="entry name" value="METHYLPHOSPHONATE SYNTHASE"/>
    <property type="match status" value="1"/>
</dbReference>
<dbReference type="SMART" id="SM00530">
    <property type="entry name" value="HTH_XRE"/>
    <property type="match status" value="1"/>
</dbReference>
<dbReference type="Proteomes" id="UP000253919">
    <property type="component" value="Unassembled WGS sequence"/>
</dbReference>
<proteinExistence type="predicted"/>
<dbReference type="PANTHER" id="PTHR46797">
    <property type="entry name" value="HTH-TYPE TRANSCRIPTIONAL REGULATOR"/>
    <property type="match status" value="1"/>
</dbReference>
<dbReference type="CDD" id="cd00093">
    <property type="entry name" value="HTH_XRE"/>
    <property type="match status" value="1"/>
</dbReference>
<keyword evidence="4" id="KW-1185">Reference proteome</keyword>
<gene>
    <name evidence="3" type="ORF">AHMF7616_05247</name>
</gene>
<comment type="caution">
    <text evidence="3">The sequence shown here is derived from an EMBL/GenBank/DDBJ whole genome shotgun (WGS) entry which is preliminary data.</text>
</comment>
<dbReference type="GO" id="GO:0003700">
    <property type="term" value="F:DNA-binding transcription factor activity"/>
    <property type="evidence" value="ECO:0007669"/>
    <property type="project" value="TreeGrafter"/>
</dbReference>
<dbReference type="EMBL" id="QASA01000002">
    <property type="protein sequence ID" value="RDC58813.1"/>
    <property type="molecule type" value="Genomic_DNA"/>
</dbReference>
<protein>
    <recommendedName>
        <fullName evidence="2">HTH cro/C1-type domain-containing protein</fullName>
    </recommendedName>
</protein>
<feature type="domain" description="HTH cro/C1-type" evidence="2">
    <location>
        <begin position="17"/>
        <end position="71"/>
    </location>
</feature>
<dbReference type="GO" id="GO:0005829">
    <property type="term" value="C:cytosol"/>
    <property type="evidence" value="ECO:0007669"/>
    <property type="project" value="TreeGrafter"/>
</dbReference>
<dbReference type="InterPro" id="IPR050807">
    <property type="entry name" value="TransReg_Diox_bact_type"/>
</dbReference>